<reference evidence="1 2" key="1">
    <citation type="journal article" date="2019" name="Sci. Rep.">
        <title>Orb-weaving spider Araneus ventricosus genome elucidates the spidroin gene catalogue.</title>
        <authorList>
            <person name="Kono N."/>
            <person name="Nakamura H."/>
            <person name="Ohtoshi R."/>
            <person name="Moran D.A.P."/>
            <person name="Shinohara A."/>
            <person name="Yoshida Y."/>
            <person name="Fujiwara M."/>
            <person name="Mori M."/>
            <person name="Tomita M."/>
            <person name="Arakawa K."/>
        </authorList>
    </citation>
    <scope>NUCLEOTIDE SEQUENCE [LARGE SCALE GENOMIC DNA]</scope>
</reference>
<dbReference type="EMBL" id="BGPR01064342">
    <property type="protein sequence ID" value="GBO39339.1"/>
    <property type="molecule type" value="Genomic_DNA"/>
</dbReference>
<sequence>MEKEEEHAESENLIVGQETYSDIKIKKERDRHISEMEELESQFNYEKECCRSIEDAFRTKHAVFHGLQDVAEEFKRRVSRVQEDISRIEDVLTTKVRWTV</sequence>
<evidence type="ECO:0000313" key="2">
    <source>
        <dbReference type="Proteomes" id="UP000499080"/>
    </source>
</evidence>
<keyword evidence="2" id="KW-1185">Reference proteome</keyword>
<accession>A0A4Y2WQ96</accession>
<gene>
    <name evidence="1" type="ORF">AVEN_100000_1</name>
</gene>
<dbReference type="AlphaFoldDB" id="A0A4Y2WQ96"/>
<evidence type="ECO:0000313" key="1">
    <source>
        <dbReference type="EMBL" id="GBO39339.1"/>
    </source>
</evidence>
<name>A0A4Y2WQ96_ARAVE</name>
<protein>
    <submittedName>
        <fullName evidence="1">Uncharacterized protein</fullName>
    </submittedName>
</protein>
<comment type="caution">
    <text evidence="1">The sequence shown here is derived from an EMBL/GenBank/DDBJ whole genome shotgun (WGS) entry which is preliminary data.</text>
</comment>
<organism evidence="1 2">
    <name type="scientific">Araneus ventricosus</name>
    <name type="common">Orbweaver spider</name>
    <name type="synonym">Epeira ventricosa</name>
    <dbReference type="NCBI Taxonomy" id="182803"/>
    <lineage>
        <taxon>Eukaryota</taxon>
        <taxon>Metazoa</taxon>
        <taxon>Ecdysozoa</taxon>
        <taxon>Arthropoda</taxon>
        <taxon>Chelicerata</taxon>
        <taxon>Arachnida</taxon>
        <taxon>Araneae</taxon>
        <taxon>Araneomorphae</taxon>
        <taxon>Entelegynae</taxon>
        <taxon>Araneoidea</taxon>
        <taxon>Araneidae</taxon>
        <taxon>Araneus</taxon>
    </lineage>
</organism>
<dbReference type="Proteomes" id="UP000499080">
    <property type="component" value="Unassembled WGS sequence"/>
</dbReference>
<proteinExistence type="predicted"/>